<name>A0ABN0ZIY1_9ACTN</name>
<reference evidence="3 4" key="1">
    <citation type="journal article" date="2019" name="Int. J. Syst. Evol. Microbiol.">
        <title>The Global Catalogue of Microorganisms (GCM) 10K type strain sequencing project: providing services to taxonomists for standard genome sequencing and annotation.</title>
        <authorList>
            <consortium name="The Broad Institute Genomics Platform"/>
            <consortium name="The Broad Institute Genome Sequencing Center for Infectious Disease"/>
            <person name="Wu L."/>
            <person name="Ma J."/>
        </authorList>
    </citation>
    <scope>NUCLEOTIDE SEQUENCE [LARGE SCALE GENOMIC DNA]</scope>
    <source>
        <strain evidence="3 4">JCM 4805</strain>
    </source>
</reference>
<proteinExistence type="predicted"/>
<evidence type="ECO:0000313" key="3">
    <source>
        <dbReference type="EMBL" id="GAA0449551.1"/>
    </source>
</evidence>
<sequence>MAPHRGVYFLANDGFLDYATAFLNSFRRYNPTLPLCLIPFADDIGTLCSLRSSYAFSVLDDDEVLRACDTVGTALRGAQRGHFRKLAMWEGPFDEFAYFDSDTVVLHSADFVFDLLADHGFLTAHGNDPDTRRFVWNDSIEATGRLTEEQISFAGATGFLASRKECLSLADVIGRLPEIGELAPHMCPGLNDQPALNYLMVTSGYRYASLHGLAQAGATGLPVEWWGGDPVDGVEDGRVTRPDDHPPFFVHWSGPLKQATAPLVNRALWEAYRDDATPDASQASRAAAAETAVEVAVAVPTNTDAPITCSFEDGTAQGWSCRIGGARVTVSDTVAHSGAHSLLCSSRAEPWEGPRLPLPAPPTPGSTYTFRLWARLAPGEAPAALKLTVERHASGSVRYDTVVPDTPVTAGSWVELGGAYTLTHEATRLVLYAETLDGTAPFHIDDFTMTVRGPATASADHASPYGLTSVTDGELIRTVLLNAAALRDGEPLRVLEWGAGRSTLALPQLLAEAGVDCHWTSLEHHRGYLDTELLPHLTARPGATVRYMDDEPVTDIEAATDGVRIDVRCWDRGPLHPHFGISHHADRAADLDDYVSHPAKLSGAPGEYDVFLVDGRKRRRCLLTARQLLGDRTAVLLHDAGRPYYHCALDTYPAGRFIGDELWIGAEDQRLLTELLRRRRRCHESLFHGARP</sequence>
<dbReference type="EMBL" id="BAAABY010000009">
    <property type="protein sequence ID" value="GAA0449551.1"/>
    <property type="molecule type" value="Genomic_DNA"/>
</dbReference>
<accession>A0ABN0ZIY1</accession>
<dbReference type="RefSeq" id="WP_346093570.1">
    <property type="nucleotide sequence ID" value="NZ_BAAABY010000009.1"/>
</dbReference>
<dbReference type="Gene3D" id="3.40.50.150">
    <property type="entry name" value="Vaccinia Virus protein VP39"/>
    <property type="match status" value="1"/>
</dbReference>
<dbReference type="InterPro" id="IPR003305">
    <property type="entry name" value="CenC_carb-bd"/>
</dbReference>
<dbReference type="Gene3D" id="2.60.120.260">
    <property type="entry name" value="Galactose-binding domain-like"/>
    <property type="match status" value="1"/>
</dbReference>
<evidence type="ECO:0000256" key="1">
    <source>
        <dbReference type="ARBA" id="ARBA00022801"/>
    </source>
</evidence>
<gene>
    <name evidence="3" type="ORF">GCM10010361_12000</name>
</gene>
<feature type="domain" description="CBM-cenC" evidence="2">
    <location>
        <begin position="309"/>
        <end position="435"/>
    </location>
</feature>
<dbReference type="InterPro" id="IPR008979">
    <property type="entry name" value="Galactose-bd-like_sf"/>
</dbReference>
<dbReference type="InterPro" id="IPR029063">
    <property type="entry name" value="SAM-dependent_MTases_sf"/>
</dbReference>
<comment type="caution">
    <text evidence="3">The sequence shown here is derived from an EMBL/GenBank/DDBJ whole genome shotgun (WGS) entry which is preliminary data.</text>
</comment>
<dbReference type="SUPFAM" id="SSF53448">
    <property type="entry name" value="Nucleotide-diphospho-sugar transferases"/>
    <property type="match status" value="1"/>
</dbReference>
<keyword evidence="4" id="KW-1185">Reference proteome</keyword>
<protein>
    <recommendedName>
        <fullName evidence="2">CBM-cenC domain-containing protein</fullName>
    </recommendedName>
</protein>
<organism evidence="3 4">
    <name type="scientific">Streptomyces olivaceiscleroticus</name>
    <dbReference type="NCBI Taxonomy" id="68245"/>
    <lineage>
        <taxon>Bacteria</taxon>
        <taxon>Bacillati</taxon>
        <taxon>Actinomycetota</taxon>
        <taxon>Actinomycetes</taxon>
        <taxon>Kitasatosporales</taxon>
        <taxon>Streptomycetaceae</taxon>
        <taxon>Streptomyces</taxon>
    </lineage>
</organism>
<dbReference type="Pfam" id="PF02018">
    <property type="entry name" value="CBM_4_9"/>
    <property type="match status" value="1"/>
</dbReference>
<dbReference type="Proteomes" id="UP001500909">
    <property type="component" value="Unassembled WGS sequence"/>
</dbReference>
<dbReference type="InterPro" id="IPR029044">
    <property type="entry name" value="Nucleotide-diphossugar_trans"/>
</dbReference>
<evidence type="ECO:0000313" key="4">
    <source>
        <dbReference type="Proteomes" id="UP001500909"/>
    </source>
</evidence>
<keyword evidence="1" id="KW-0378">Hydrolase</keyword>
<dbReference type="SUPFAM" id="SSF49785">
    <property type="entry name" value="Galactose-binding domain-like"/>
    <property type="match status" value="1"/>
</dbReference>
<evidence type="ECO:0000259" key="2">
    <source>
        <dbReference type="Pfam" id="PF02018"/>
    </source>
</evidence>